<comment type="similarity">
    <text evidence="2">Belongs to the GOSR1 family.</text>
</comment>
<keyword evidence="11" id="KW-1185">Reference proteome</keyword>
<keyword evidence="6 9" id="KW-1133">Transmembrane helix</keyword>
<name>D8M726_BLAHO</name>
<dbReference type="GO" id="GO:0000139">
    <property type="term" value="C:Golgi membrane"/>
    <property type="evidence" value="ECO:0007669"/>
    <property type="project" value="UniProtKB-SubCell"/>
</dbReference>
<dbReference type="GO" id="GO:0031201">
    <property type="term" value="C:SNARE complex"/>
    <property type="evidence" value="ECO:0007669"/>
    <property type="project" value="TreeGrafter"/>
</dbReference>
<feature type="transmembrane region" description="Helical" evidence="9">
    <location>
        <begin position="169"/>
        <end position="191"/>
    </location>
</feature>
<dbReference type="GO" id="GO:0015031">
    <property type="term" value="P:protein transport"/>
    <property type="evidence" value="ECO:0007669"/>
    <property type="project" value="UniProtKB-KW"/>
</dbReference>
<keyword evidence="4 9" id="KW-0812">Transmembrane</keyword>
<keyword evidence="8 9" id="KW-0472">Membrane</keyword>
<protein>
    <submittedName>
        <fullName evidence="10">Uncharacterized protein</fullName>
    </submittedName>
</protein>
<dbReference type="PANTHER" id="PTHR21094">
    <property type="entry name" value="GOS-28 SNARE- RELATED"/>
    <property type="match status" value="1"/>
</dbReference>
<dbReference type="AlphaFoldDB" id="D8M726"/>
<dbReference type="GO" id="GO:0006888">
    <property type="term" value="P:endoplasmic reticulum to Golgi vesicle-mediated transport"/>
    <property type="evidence" value="ECO:0007669"/>
    <property type="project" value="InterPro"/>
</dbReference>
<evidence type="ECO:0000256" key="1">
    <source>
        <dbReference type="ARBA" id="ARBA00004409"/>
    </source>
</evidence>
<dbReference type="RefSeq" id="XP_012897913.1">
    <property type="nucleotide sequence ID" value="XM_013042459.1"/>
</dbReference>
<evidence type="ECO:0000313" key="10">
    <source>
        <dbReference type="EMBL" id="CBK23865.2"/>
    </source>
</evidence>
<sequence length="193" mass="22347">MDGSSVLNDDIIVLFKNVRLAEYLNYLEGMERIAQTSSNHSYKAVIKRQRDVLHELRSDYHRISENINQKREHNALLHPTITREMSGEEDETKILLKERGAAQRSLQMADSYLEQASESHSMLLSQRKKFRSSADKLFNVINRVPVVNSLTRSIRNKKNRDKSTQETDLTCSLIVACVIAVCICFCIWYVFHK</sequence>
<dbReference type="GeneID" id="24922815"/>
<dbReference type="InParanoid" id="D8M726"/>
<organism evidence="10">
    <name type="scientific">Blastocystis hominis</name>
    <dbReference type="NCBI Taxonomy" id="12968"/>
    <lineage>
        <taxon>Eukaryota</taxon>
        <taxon>Sar</taxon>
        <taxon>Stramenopiles</taxon>
        <taxon>Bigyra</taxon>
        <taxon>Opalozoa</taxon>
        <taxon>Opalinata</taxon>
        <taxon>Blastocystidae</taxon>
        <taxon>Blastocystis</taxon>
    </lineage>
</organism>
<evidence type="ECO:0000256" key="4">
    <source>
        <dbReference type="ARBA" id="ARBA00022692"/>
    </source>
</evidence>
<dbReference type="OrthoDB" id="422156at2759"/>
<proteinExistence type="inferred from homology"/>
<dbReference type="Proteomes" id="UP000008312">
    <property type="component" value="Unassembled WGS sequence"/>
</dbReference>
<dbReference type="GO" id="GO:0005801">
    <property type="term" value="C:cis-Golgi network"/>
    <property type="evidence" value="ECO:0007669"/>
    <property type="project" value="InterPro"/>
</dbReference>
<evidence type="ECO:0000256" key="3">
    <source>
        <dbReference type="ARBA" id="ARBA00022448"/>
    </source>
</evidence>
<evidence type="ECO:0000256" key="9">
    <source>
        <dbReference type="SAM" id="Phobius"/>
    </source>
</evidence>
<accession>D8M726</accession>
<comment type="subcellular location">
    <subcellularLocation>
        <location evidence="1">Golgi apparatus membrane</location>
        <topology evidence="1">Single-pass type IV membrane protein</topology>
    </subcellularLocation>
</comment>
<reference evidence="10" key="1">
    <citation type="submission" date="2010-02" db="EMBL/GenBank/DDBJ databases">
        <title>Sequencing and annotation of the Blastocystis hominis genome.</title>
        <authorList>
            <person name="Wincker P."/>
        </authorList>
    </citation>
    <scope>NUCLEOTIDE SEQUENCE</scope>
    <source>
        <strain evidence="10">Singapore isolate B</strain>
    </source>
</reference>
<evidence type="ECO:0000313" key="11">
    <source>
        <dbReference type="Proteomes" id="UP000008312"/>
    </source>
</evidence>
<evidence type="ECO:0000256" key="6">
    <source>
        <dbReference type="ARBA" id="ARBA00022989"/>
    </source>
</evidence>
<dbReference type="GO" id="GO:0005797">
    <property type="term" value="C:Golgi medial cisterna"/>
    <property type="evidence" value="ECO:0007669"/>
    <property type="project" value="TreeGrafter"/>
</dbReference>
<keyword evidence="7" id="KW-0333">Golgi apparatus</keyword>
<dbReference type="Pfam" id="PF12352">
    <property type="entry name" value="V-SNARE_C"/>
    <property type="match status" value="1"/>
</dbReference>
<dbReference type="GO" id="GO:0048219">
    <property type="term" value="P:inter-Golgi cisterna vesicle-mediated transport"/>
    <property type="evidence" value="ECO:0007669"/>
    <property type="project" value="TreeGrafter"/>
</dbReference>
<dbReference type="InterPro" id="IPR023601">
    <property type="entry name" value="Golgi_SNAP_su1"/>
</dbReference>
<gene>
    <name evidence="10" type="ORF">GSBLH_T00006691001</name>
</gene>
<keyword evidence="3" id="KW-0813">Transport</keyword>
<evidence type="ECO:0000256" key="5">
    <source>
        <dbReference type="ARBA" id="ARBA00022927"/>
    </source>
</evidence>
<dbReference type="GO" id="GO:0005484">
    <property type="term" value="F:SNAP receptor activity"/>
    <property type="evidence" value="ECO:0007669"/>
    <property type="project" value="TreeGrafter"/>
</dbReference>
<dbReference type="PANTHER" id="PTHR21094:SF2">
    <property type="entry name" value="GOLGI SNAP RECEPTOR COMPLEX MEMBER 1"/>
    <property type="match status" value="1"/>
</dbReference>
<dbReference type="GO" id="GO:0006906">
    <property type="term" value="P:vesicle fusion"/>
    <property type="evidence" value="ECO:0007669"/>
    <property type="project" value="TreeGrafter"/>
</dbReference>
<keyword evidence="5" id="KW-0653">Protein transport</keyword>
<dbReference type="EMBL" id="FN668672">
    <property type="protein sequence ID" value="CBK23865.2"/>
    <property type="molecule type" value="Genomic_DNA"/>
</dbReference>
<evidence type="ECO:0000256" key="7">
    <source>
        <dbReference type="ARBA" id="ARBA00023034"/>
    </source>
</evidence>
<evidence type="ECO:0000256" key="2">
    <source>
        <dbReference type="ARBA" id="ARBA00008473"/>
    </source>
</evidence>
<dbReference type="OMA" id="EILRDYC"/>
<evidence type="ECO:0000256" key="8">
    <source>
        <dbReference type="ARBA" id="ARBA00023136"/>
    </source>
</evidence>